<dbReference type="Proteomes" id="UP000676169">
    <property type="component" value="Chromosome"/>
</dbReference>
<evidence type="ECO:0000313" key="2">
    <source>
        <dbReference type="EMBL" id="QUE49596.1"/>
    </source>
</evidence>
<evidence type="ECO:0000256" key="1">
    <source>
        <dbReference type="SAM" id="MobiDB-lite"/>
    </source>
</evidence>
<organism evidence="2 3">
    <name type="scientific">Luteolibacter ambystomatis</name>
    <dbReference type="NCBI Taxonomy" id="2824561"/>
    <lineage>
        <taxon>Bacteria</taxon>
        <taxon>Pseudomonadati</taxon>
        <taxon>Verrucomicrobiota</taxon>
        <taxon>Verrucomicrobiia</taxon>
        <taxon>Verrucomicrobiales</taxon>
        <taxon>Verrucomicrobiaceae</taxon>
        <taxon>Luteolibacter</taxon>
    </lineage>
</organism>
<proteinExistence type="predicted"/>
<evidence type="ECO:0008006" key="4">
    <source>
        <dbReference type="Google" id="ProtNLM"/>
    </source>
</evidence>
<keyword evidence="3" id="KW-1185">Reference proteome</keyword>
<protein>
    <recommendedName>
        <fullName evidence="4">Lipoprotein</fullName>
    </recommendedName>
</protein>
<feature type="region of interest" description="Disordered" evidence="1">
    <location>
        <begin position="19"/>
        <end position="56"/>
    </location>
</feature>
<evidence type="ECO:0000313" key="3">
    <source>
        <dbReference type="Proteomes" id="UP000676169"/>
    </source>
</evidence>
<dbReference type="EMBL" id="CP073100">
    <property type="protein sequence ID" value="QUE49596.1"/>
    <property type="molecule type" value="Genomic_DNA"/>
</dbReference>
<name>A0A975G6D0_9BACT</name>
<dbReference type="PROSITE" id="PS51257">
    <property type="entry name" value="PROKAR_LIPOPROTEIN"/>
    <property type="match status" value="1"/>
</dbReference>
<reference evidence="2" key="1">
    <citation type="submission" date="2021-04" db="EMBL/GenBank/DDBJ databases">
        <title>Luteolibacter sp. 32A isolated from the skin of an Anderson's salamander (Ambystoma andersonii).</title>
        <authorList>
            <person name="Spergser J."/>
            <person name="Busse H.-J."/>
        </authorList>
    </citation>
    <scope>NUCLEOTIDE SEQUENCE</scope>
    <source>
        <strain evidence="2">32A</strain>
    </source>
</reference>
<dbReference type="AlphaFoldDB" id="A0A975G6D0"/>
<feature type="compositionally biased region" description="Basic and acidic residues" evidence="1">
    <location>
        <begin position="35"/>
        <end position="46"/>
    </location>
</feature>
<sequence>MIRSLFFLLGVAMLASCSTTPGKDWGSTDPLEQMVEPRHGGPELHGEMGINTQVGF</sequence>
<dbReference type="KEGG" id="lamb:KBB96_12005"/>
<accession>A0A975G6D0</accession>
<gene>
    <name evidence="2" type="ORF">KBB96_12005</name>
</gene>
<dbReference type="RefSeq" id="WP_211629685.1">
    <property type="nucleotide sequence ID" value="NZ_CP073100.1"/>
</dbReference>